<evidence type="ECO:0000313" key="3">
    <source>
        <dbReference type="Proteomes" id="UP000198215"/>
    </source>
</evidence>
<feature type="transmembrane region" description="Helical" evidence="1">
    <location>
        <begin position="160"/>
        <end position="181"/>
    </location>
</feature>
<dbReference type="Proteomes" id="UP000198215">
    <property type="component" value="Chromosome I"/>
</dbReference>
<feature type="transmembrane region" description="Helical" evidence="1">
    <location>
        <begin position="295"/>
        <end position="318"/>
    </location>
</feature>
<keyword evidence="1" id="KW-1133">Transmembrane helix</keyword>
<keyword evidence="1" id="KW-0472">Membrane</keyword>
<dbReference type="AlphaFoldDB" id="A0A1C5K2W6"/>
<organism evidence="2 3">
    <name type="scientific">Micromonospora coxensis</name>
    <dbReference type="NCBI Taxonomy" id="356852"/>
    <lineage>
        <taxon>Bacteria</taxon>
        <taxon>Bacillati</taxon>
        <taxon>Actinomycetota</taxon>
        <taxon>Actinomycetes</taxon>
        <taxon>Micromonosporales</taxon>
        <taxon>Micromonosporaceae</taxon>
        <taxon>Micromonospora</taxon>
    </lineage>
</organism>
<keyword evidence="3" id="KW-1185">Reference proteome</keyword>
<reference evidence="3" key="1">
    <citation type="submission" date="2016-06" db="EMBL/GenBank/DDBJ databases">
        <authorList>
            <person name="Varghese N."/>
            <person name="Submissions Spin"/>
        </authorList>
    </citation>
    <scope>NUCLEOTIDE SEQUENCE [LARGE SCALE GENOMIC DNA]</scope>
    <source>
        <strain evidence="3">DSM 45161</strain>
    </source>
</reference>
<dbReference type="EMBL" id="LT607753">
    <property type="protein sequence ID" value="SCG76921.1"/>
    <property type="molecule type" value="Genomic_DNA"/>
</dbReference>
<feature type="transmembrane region" description="Helical" evidence="1">
    <location>
        <begin position="114"/>
        <end position="140"/>
    </location>
</feature>
<dbReference type="OrthoDB" id="3579673at2"/>
<feature type="transmembrane region" description="Helical" evidence="1">
    <location>
        <begin position="72"/>
        <end position="93"/>
    </location>
</feature>
<name>A0A1C5K2W6_9ACTN</name>
<gene>
    <name evidence="2" type="ORF">GA0070614_6038</name>
</gene>
<feature type="transmembrane region" description="Helical" evidence="1">
    <location>
        <begin position="12"/>
        <end position="30"/>
    </location>
</feature>
<proteinExistence type="predicted"/>
<accession>A0A1C5K2W6</accession>
<dbReference type="GO" id="GO:0140359">
    <property type="term" value="F:ABC-type transporter activity"/>
    <property type="evidence" value="ECO:0007669"/>
    <property type="project" value="InterPro"/>
</dbReference>
<keyword evidence="1" id="KW-0812">Transmembrane</keyword>
<evidence type="ECO:0000313" key="2">
    <source>
        <dbReference type="EMBL" id="SCG76921.1"/>
    </source>
</evidence>
<dbReference type="GO" id="GO:0005886">
    <property type="term" value="C:plasma membrane"/>
    <property type="evidence" value="ECO:0007669"/>
    <property type="project" value="UniProtKB-SubCell"/>
</dbReference>
<evidence type="ECO:0000256" key="1">
    <source>
        <dbReference type="SAM" id="Phobius"/>
    </source>
</evidence>
<feature type="transmembrane region" description="Helical" evidence="1">
    <location>
        <begin position="188"/>
        <end position="210"/>
    </location>
</feature>
<sequence>MTWLIWRQHRTEVYVLGLLVGMFGIALLVLGTQAHDLFPGGPARCAGEAGINEACAASFRRLDEEYGYVENLLAAFYLVPVVIGAFLGAPLLARELEDGTWQLAWTQAVPRMRWLAVKLAALAGVTVTLTGMFTAVLTWFRQPFDAWEGRFQYDAFDLEGLVPMAYALFAFGVATAAGAILRRSLPAFGVAIGAFLAARMSVALLARPAYATPLTTMEPVPVGGSKDQAGHRPVASVADWMIEHGYADATGRRLTWTEYYELEAAANRAGTNLNQFLHARGIQQFKVYHPADRFWTFQLIEAALFIAVAAVLIGVVVWRVRRRVI</sequence>
<protein>
    <submittedName>
        <fullName evidence="2">ABC-2 family transporter protein</fullName>
    </submittedName>
</protein>
<dbReference type="RefSeq" id="WP_088979059.1">
    <property type="nucleotide sequence ID" value="NZ_LT607753.1"/>
</dbReference>